<dbReference type="PIRSF" id="PIRSF006276">
    <property type="entry name" value="UspA"/>
    <property type="match status" value="1"/>
</dbReference>
<organism evidence="4 5">
    <name type="scientific">Cytobacillus kochii</name>
    <dbReference type="NCBI Taxonomy" id="859143"/>
    <lineage>
        <taxon>Bacteria</taxon>
        <taxon>Bacillati</taxon>
        <taxon>Bacillota</taxon>
        <taxon>Bacilli</taxon>
        <taxon>Bacillales</taxon>
        <taxon>Bacillaceae</taxon>
        <taxon>Cytobacillus</taxon>
    </lineage>
</organism>
<feature type="domain" description="UspA" evidence="3">
    <location>
        <begin position="5"/>
        <end position="143"/>
    </location>
</feature>
<gene>
    <name evidence="4" type="ORF">CKF48_16365</name>
</gene>
<dbReference type="InterPro" id="IPR006016">
    <property type="entry name" value="UspA"/>
</dbReference>
<protein>
    <recommendedName>
        <fullName evidence="2">Universal stress protein</fullName>
    </recommendedName>
</protein>
<dbReference type="Gene3D" id="3.40.50.620">
    <property type="entry name" value="HUPs"/>
    <property type="match status" value="1"/>
</dbReference>
<evidence type="ECO:0000313" key="4">
    <source>
        <dbReference type="EMBL" id="ASV68720.1"/>
    </source>
</evidence>
<name>A0A248TKV1_9BACI</name>
<keyword evidence="5" id="KW-1185">Reference proteome</keyword>
<comment type="similarity">
    <text evidence="1 2">Belongs to the universal stress protein A family.</text>
</comment>
<dbReference type="GO" id="GO:0005737">
    <property type="term" value="C:cytoplasm"/>
    <property type="evidence" value="ECO:0007669"/>
    <property type="project" value="UniProtKB-SubCell"/>
</dbReference>
<keyword evidence="2" id="KW-0963">Cytoplasm</keyword>
<sequence length="162" mass="17738">MSKHYENILVAVDGSVEADEAFNQAIEMVKDSGANLILAHVVDTRTNAIEAYDHSTSVRATEFAENLMARYKEVCTQANVTKVEYIIEYGSPKIIITKDIAKTKPIDLIICGATGLNAVERFLIGSVSEYITRHAPCDVLVVRPNKSAKQKSGEANVAEKHS</sequence>
<dbReference type="Pfam" id="PF00582">
    <property type="entry name" value="Usp"/>
    <property type="match status" value="1"/>
</dbReference>
<dbReference type="AlphaFoldDB" id="A0A248TKV1"/>
<dbReference type="PANTHER" id="PTHR43010:SF1">
    <property type="entry name" value="USPA DOMAIN-CONTAINING PROTEIN"/>
    <property type="match status" value="1"/>
</dbReference>
<dbReference type="OrthoDB" id="9789668at2"/>
<dbReference type="CDD" id="cd00293">
    <property type="entry name" value="USP-like"/>
    <property type="match status" value="1"/>
</dbReference>
<dbReference type="InterPro" id="IPR051688">
    <property type="entry name" value="USP_A"/>
</dbReference>
<evidence type="ECO:0000313" key="5">
    <source>
        <dbReference type="Proteomes" id="UP000215137"/>
    </source>
</evidence>
<reference evidence="4 5" key="1">
    <citation type="submission" date="2017-08" db="EMBL/GenBank/DDBJ databases">
        <title>Complete Genome Sequence of Bacillus kochii Oregon-R-modENCODE STRAIN BDGP4, isolated from Drosophila melanogaster gut.</title>
        <authorList>
            <person name="Wan K.H."/>
            <person name="Yu C."/>
            <person name="Park S."/>
            <person name="Hammonds A.S."/>
            <person name="Booth B.W."/>
            <person name="Celniker S.E."/>
        </authorList>
    </citation>
    <scope>NUCLEOTIDE SEQUENCE [LARGE SCALE GENOMIC DNA]</scope>
    <source>
        <strain evidence="4 5">BDGP4</strain>
    </source>
</reference>
<dbReference type="KEGG" id="bko:CKF48_16365"/>
<accession>A0A248TKV1</accession>
<evidence type="ECO:0000256" key="1">
    <source>
        <dbReference type="ARBA" id="ARBA00008791"/>
    </source>
</evidence>
<evidence type="ECO:0000256" key="2">
    <source>
        <dbReference type="PIRNR" id="PIRNR006276"/>
    </source>
</evidence>
<dbReference type="InterPro" id="IPR014729">
    <property type="entry name" value="Rossmann-like_a/b/a_fold"/>
</dbReference>
<dbReference type="PRINTS" id="PR01438">
    <property type="entry name" value="UNVRSLSTRESS"/>
</dbReference>
<dbReference type="EMBL" id="CP022983">
    <property type="protein sequence ID" value="ASV68720.1"/>
    <property type="molecule type" value="Genomic_DNA"/>
</dbReference>
<dbReference type="InterPro" id="IPR006015">
    <property type="entry name" value="Universal_stress_UspA"/>
</dbReference>
<dbReference type="Proteomes" id="UP000215137">
    <property type="component" value="Chromosome"/>
</dbReference>
<dbReference type="SUPFAM" id="SSF52402">
    <property type="entry name" value="Adenine nucleotide alpha hydrolases-like"/>
    <property type="match status" value="1"/>
</dbReference>
<proteinExistence type="inferred from homology"/>
<comment type="subcellular location">
    <subcellularLocation>
        <location evidence="2">Cytoplasm</location>
    </subcellularLocation>
</comment>
<evidence type="ECO:0000259" key="3">
    <source>
        <dbReference type="Pfam" id="PF00582"/>
    </source>
</evidence>
<dbReference type="RefSeq" id="WP_095372289.1">
    <property type="nucleotide sequence ID" value="NZ_CM126253.1"/>
</dbReference>
<dbReference type="PANTHER" id="PTHR43010">
    <property type="entry name" value="UNIVERSAL STRESS PROTEIN SLR1230"/>
    <property type="match status" value="1"/>
</dbReference>